<gene>
    <name evidence="1" type="ORF">ACAOBT_LOCUS16470</name>
</gene>
<proteinExistence type="predicted"/>
<protein>
    <submittedName>
        <fullName evidence="1">Uncharacterized protein</fullName>
    </submittedName>
</protein>
<dbReference type="EMBL" id="CAKOFQ010006970">
    <property type="protein sequence ID" value="CAH1985092.1"/>
    <property type="molecule type" value="Genomic_DNA"/>
</dbReference>
<comment type="caution">
    <text evidence="1">The sequence shown here is derived from an EMBL/GenBank/DDBJ whole genome shotgun (WGS) entry which is preliminary data.</text>
</comment>
<dbReference type="AlphaFoldDB" id="A0A9P0KZQ3"/>
<keyword evidence="2" id="KW-1185">Reference proteome</keyword>
<evidence type="ECO:0000313" key="1">
    <source>
        <dbReference type="EMBL" id="CAH1985092.1"/>
    </source>
</evidence>
<name>A0A9P0KZQ3_ACAOB</name>
<sequence length="91" mass="10567">MCSPVDFSFYSPCYRNTRKREEKEYRLSATDIHNIHTQGKDYVGTRVKLSSMCVFSTSSARATRQRGRHDTIAINDRDVTCTIFKNKHAFL</sequence>
<evidence type="ECO:0000313" key="2">
    <source>
        <dbReference type="Proteomes" id="UP001152888"/>
    </source>
</evidence>
<reference evidence="1" key="1">
    <citation type="submission" date="2022-03" db="EMBL/GenBank/DDBJ databases">
        <authorList>
            <person name="Sayadi A."/>
        </authorList>
    </citation>
    <scope>NUCLEOTIDE SEQUENCE</scope>
</reference>
<organism evidence="1 2">
    <name type="scientific">Acanthoscelides obtectus</name>
    <name type="common">Bean weevil</name>
    <name type="synonym">Bruchus obtectus</name>
    <dbReference type="NCBI Taxonomy" id="200917"/>
    <lineage>
        <taxon>Eukaryota</taxon>
        <taxon>Metazoa</taxon>
        <taxon>Ecdysozoa</taxon>
        <taxon>Arthropoda</taxon>
        <taxon>Hexapoda</taxon>
        <taxon>Insecta</taxon>
        <taxon>Pterygota</taxon>
        <taxon>Neoptera</taxon>
        <taxon>Endopterygota</taxon>
        <taxon>Coleoptera</taxon>
        <taxon>Polyphaga</taxon>
        <taxon>Cucujiformia</taxon>
        <taxon>Chrysomeloidea</taxon>
        <taxon>Chrysomelidae</taxon>
        <taxon>Bruchinae</taxon>
        <taxon>Bruchini</taxon>
        <taxon>Acanthoscelides</taxon>
    </lineage>
</organism>
<accession>A0A9P0KZQ3</accession>
<dbReference type="Proteomes" id="UP001152888">
    <property type="component" value="Unassembled WGS sequence"/>
</dbReference>